<evidence type="ECO:0000256" key="9">
    <source>
        <dbReference type="ARBA" id="ARBA00022989"/>
    </source>
</evidence>
<dbReference type="InterPro" id="IPR018303">
    <property type="entry name" value="ATPase_P-typ_P_site"/>
</dbReference>
<evidence type="ECO:0000256" key="5">
    <source>
        <dbReference type="ARBA" id="ARBA00022741"/>
    </source>
</evidence>
<dbReference type="Gene3D" id="3.40.1110.10">
    <property type="entry name" value="Calcium-transporting ATPase, cytoplasmic domain N"/>
    <property type="match status" value="1"/>
</dbReference>
<dbReference type="SUPFAM" id="SSF56784">
    <property type="entry name" value="HAD-like"/>
    <property type="match status" value="1"/>
</dbReference>
<keyword evidence="9 11" id="KW-1133">Transmembrane helix</keyword>
<evidence type="ECO:0000256" key="10">
    <source>
        <dbReference type="ARBA" id="ARBA00023136"/>
    </source>
</evidence>
<dbReference type="InterPro" id="IPR059000">
    <property type="entry name" value="ATPase_P-type_domA"/>
</dbReference>
<feature type="transmembrane region" description="Helical" evidence="11">
    <location>
        <begin position="240"/>
        <end position="261"/>
    </location>
</feature>
<feature type="domain" description="P-type ATPase A" evidence="12">
    <location>
        <begin position="116"/>
        <end position="217"/>
    </location>
</feature>
<dbReference type="InterPro" id="IPR023298">
    <property type="entry name" value="ATPase_P-typ_TM_dom_sf"/>
</dbReference>
<dbReference type="InterPro" id="IPR044492">
    <property type="entry name" value="P_typ_ATPase_HD_dom"/>
</dbReference>
<gene>
    <name evidence="13" type="ORF">HXK00_04250</name>
</gene>
<dbReference type="NCBIfam" id="TIGR01525">
    <property type="entry name" value="ATPase-IB_hvy"/>
    <property type="match status" value="1"/>
</dbReference>
<evidence type="ECO:0000256" key="4">
    <source>
        <dbReference type="ARBA" id="ARBA00022723"/>
    </source>
</evidence>
<dbReference type="GO" id="GO:0019829">
    <property type="term" value="F:ATPase-coupled monoatomic cation transmembrane transporter activity"/>
    <property type="evidence" value="ECO:0007669"/>
    <property type="project" value="InterPro"/>
</dbReference>
<evidence type="ECO:0000313" key="14">
    <source>
        <dbReference type="Proteomes" id="UP000757900"/>
    </source>
</evidence>
<feature type="transmembrane region" description="Helical" evidence="11">
    <location>
        <begin position="267"/>
        <end position="291"/>
    </location>
</feature>
<keyword evidence="8" id="KW-1278">Translocase</keyword>
<dbReference type="GO" id="GO:0005524">
    <property type="term" value="F:ATP binding"/>
    <property type="evidence" value="ECO:0007669"/>
    <property type="project" value="UniProtKB-UniRule"/>
</dbReference>
<dbReference type="SUPFAM" id="SSF81653">
    <property type="entry name" value="Calcium ATPase, transduction domain A"/>
    <property type="match status" value="1"/>
</dbReference>
<dbReference type="PROSITE" id="PS00154">
    <property type="entry name" value="ATPASE_E1_E2"/>
    <property type="match status" value="1"/>
</dbReference>
<evidence type="ECO:0000313" key="13">
    <source>
        <dbReference type="EMBL" id="MBF0934842.1"/>
    </source>
</evidence>
<comment type="similarity">
    <text evidence="2 11">Belongs to the cation transport ATPase (P-type) (TC 3.A.3) family. Type IB subfamily.</text>
</comment>
<dbReference type="CDD" id="cd07551">
    <property type="entry name" value="P-type_ATPase_HM_ZosA_PfeT-like"/>
    <property type="match status" value="1"/>
</dbReference>
<dbReference type="GO" id="GO:0046872">
    <property type="term" value="F:metal ion binding"/>
    <property type="evidence" value="ECO:0007669"/>
    <property type="project" value="UniProtKB-KW"/>
</dbReference>
<dbReference type="GO" id="GO:0016887">
    <property type="term" value="F:ATP hydrolysis activity"/>
    <property type="evidence" value="ECO:0007669"/>
    <property type="project" value="InterPro"/>
</dbReference>
<dbReference type="Proteomes" id="UP000757900">
    <property type="component" value="Unassembled WGS sequence"/>
</dbReference>
<keyword evidence="7" id="KW-0460">Magnesium</keyword>
<sequence>MKCLRYNKRIIETVLCLGFILLGLVFLESQPVWGQASFILAFLIGGYEPALEGWKELVEERHLNVDVLMVLAALGAGIIGYWLEGALLIFIFALSGTLEELAMKKSQDAITALMALRPDKAWRILSDGQLEEVETGDLMIGDRLRVKKGQAVPIDGKLISDWASLDEAMVTGEPIPADKAAGDLVLGGTLNVGAELDMVVTVAQEDTLFAKIVALVKQAQGQKSRVSSLIENLEDGYVKAVLFLVPTFIVAVHFLLGWSWLDSFYRGMILLTVASPCALVASSTPAVLAAISRAARMGVMVKGGQIMDQIGDVNLVVMDKTGTLTQGQPQVEEAWFAEEATSLNALVATAEATSTHPVAQAILNYVGDYQAVTLDQLEDVTGRGFTCAYQGHDWRIGKADFVLEAVGQVPADLEQVLAEQEAAGKTLVLVSRDQALVAWYALFDRVKAESKATVELLHQLGVQVVMMTGDHQAAAQTIANDLGIDQVQANCLPDDKARLVADYKAQGYCVAMVGDGINDAPALAQADVSFAIGSGTDIAMETADCVIMDDLTRVPQAIRLSRRMKTIIMQNIIFALAVIVCLIAANVFQVVSLPLGVVGHEGSTILVILNGLRLLGFRHNPSDLKSVQAAQVAQ</sequence>
<comment type="caution">
    <text evidence="13">The sequence shown here is derived from an EMBL/GenBank/DDBJ whole genome shotgun (WGS) entry which is preliminary data.</text>
</comment>
<dbReference type="PANTHER" id="PTHR43079">
    <property type="entry name" value="PROBABLE CADMIUM/ZINC-TRANSPORTING ATPASE HMA1"/>
    <property type="match status" value="1"/>
</dbReference>
<dbReference type="InterPro" id="IPR008250">
    <property type="entry name" value="ATPase_P-typ_transduc_dom_A_sf"/>
</dbReference>
<dbReference type="SFLD" id="SFLDF00027">
    <property type="entry name" value="p-type_atpase"/>
    <property type="match status" value="1"/>
</dbReference>
<evidence type="ECO:0000256" key="1">
    <source>
        <dbReference type="ARBA" id="ARBA00004141"/>
    </source>
</evidence>
<dbReference type="Gene3D" id="2.70.150.10">
    <property type="entry name" value="Calcium-transporting ATPase, cytoplasmic transduction domain A"/>
    <property type="match status" value="1"/>
</dbReference>
<keyword evidence="5 11" id="KW-0547">Nucleotide-binding</keyword>
<dbReference type="PANTHER" id="PTHR43079:SF1">
    <property type="entry name" value="CADMIUM_ZINC-TRANSPORTING ATPASE HMA1, CHLOROPLASTIC-RELATED"/>
    <property type="match status" value="1"/>
</dbReference>
<proteinExistence type="inferred from homology"/>
<dbReference type="NCBIfam" id="TIGR01494">
    <property type="entry name" value="ATPase_P-type"/>
    <property type="match status" value="1"/>
</dbReference>
<dbReference type="RefSeq" id="WP_303886137.1">
    <property type="nucleotide sequence ID" value="NZ_CALGLG010000056.1"/>
</dbReference>
<evidence type="ECO:0000256" key="8">
    <source>
        <dbReference type="ARBA" id="ARBA00022967"/>
    </source>
</evidence>
<dbReference type="SFLD" id="SFLDS00003">
    <property type="entry name" value="Haloacid_Dehalogenase"/>
    <property type="match status" value="1"/>
</dbReference>
<dbReference type="Pfam" id="PF00702">
    <property type="entry name" value="Hydrolase"/>
    <property type="match status" value="1"/>
</dbReference>
<keyword evidence="6 11" id="KW-0067">ATP-binding</keyword>
<evidence type="ECO:0000256" key="7">
    <source>
        <dbReference type="ARBA" id="ARBA00022842"/>
    </source>
</evidence>
<dbReference type="SFLD" id="SFLDG00002">
    <property type="entry name" value="C1.7:_P-type_atpase_like"/>
    <property type="match status" value="1"/>
</dbReference>
<evidence type="ECO:0000259" key="12">
    <source>
        <dbReference type="Pfam" id="PF00122"/>
    </source>
</evidence>
<feature type="transmembrane region" description="Helical" evidence="11">
    <location>
        <begin position="572"/>
        <end position="591"/>
    </location>
</feature>
<dbReference type="Pfam" id="PF00122">
    <property type="entry name" value="E1-E2_ATPase"/>
    <property type="match status" value="1"/>
</dbReference>
<dbReference type="InterPro" id="IPR001757">
    <property type="entry name" value="P_typ_ATPase"/>
</dbReference>
<evidence type="ECO:0000256" key="6">
    <source>
        <dbReference type="ARBA" id="ARBA00022840"/>
    </source>
</evidence>
<dbReference type="PRINTS" id="PR00119">
    <property type="entry name" value="CATATPASE"/>
</dbReference>
<dbReference type="GO" id="GO:0005886">
    <property type="term" value="C:plasma membrane"/>
    <property type="evidence" value="ECO:0007669"/>
    <property type="project" value="UniProtKB-SubCell"/>
</dbReference>
<dbReference type="AlphaFoldDB" id="A0A929MP88"/>
<dbReference type="InterPro" id="IPR023214">
    <property type="entry name" value="HAD_sf"/>
</dbReference>
<dbReference type="InterPro" id="IPR051949">
    <property type="entry name" value="Cation_Transport_ATPase"/>
</dbReference>
<feature type="transmembrane region" description="Helical" evidence="11">
    <location>
        <begin position="67"/>
        <end position="94"/>
    </location>
</feature>
<accession>A0A929MP88</accession>
<comment type="subcellular location">
    <subcellularLocation>
        <location evidence="11">Cell membrane</location>
    </subcellularLocation>
    <subcellularLocation>
        <location evidence="1">Membrane</location>
        <topology evidence="1">Multi-pass membrane protein</topology>
    </subcellularLocation>
</comment>
<dbReference type="Gene3D" id="3.40.50.1000">
    <property type="entry name" value="HAD superfamily/HAD-like"/>
    <property type="match status" value="1"/>
</dbReference>
<reference evidence="13" key="1">
    <citation type="submission" date="2020-04" db="EMBL/GenBank/DDBJ databases">
        <title>Deep metagenomics examines the oral microbiome during advanced dental caries in children, revealing novel taxa and co-occurrences with host molecules.</title>
        <authorList>
            <person name="Baker J.L."/>
            <person name="Morton J.T."/>
            <person name="Dinis M."/>
            <person name="Alvarez R."/>
            <person name="Tran N.C."/>
            <person name="Knight R."/>
            <person name="Edlund A."/>
        </authorList>
    </citation>
    <scope>NUCLEOTIDE SEQUENCE</scope>
    <source>
        <strain evidence="13">JCVI_23_bin.16</strain>
    </source>
</reference>
<protein>
    <submittedName>
        <fullName evidence="13">Heavy metal translocating P-type ATPase</fullName>
    </submittedName>
</protein>
<organism evidence="13 14">
    <name type="scientific">Abiotrophia defectiva</name>
    <name type="common">Streptococcus defectivus</name>
    <dbReference type="NCBI Taxonomy" id="46125"/>
    <lineage>
        <taxon>Bacteria</taxon>
        <taxon>Bacillati</taxon>
        <taxon>Bacillota</taxon>
        <taxon>Bacilli</taxon>
        <taxon>Lactobacillales</taxon>
        <taxon>Aerococcaceae</taxon>
        <taxon>Abiotrophia</taxon>
    </lineage>
</organism>
<evidence type="ECO:0000256" key="3">
    <source>
        <dbReference type="ARBA" id="ARBA00022692"/>
    </source>
</evidence>
<dbReference type="InterPro" id="IPR027256">
    <property type="entry name" value="P-typ_ATPase_IB"/>
</dbReference>
<dbReference type="InterPro" id="IPR023299">
    <property type="entry name" value="ATPase_P-typ_cyto_dom_N"/>
</dbReference>
<dbReference type="EMBL" id="JABZFV010000076">
    <property type="protein sequence ID" value="MBF0934842.1"/>
    <property type="molecule type" value="Genomic_DNA"/>
</dbReference>
<evidence type="ECO:0000256" key="2">
    <source>
        <dbReference type="ARBA" id="ARBA00006024"/>
    </source>
</evidence>
<dbReference type="InterPro" id="IPR036412">
    <property type="entry name" value="HAD-like_sf"/>
</dbReference>
<keyword evidence="10 11" id="KW-0472">Membrane</keyword>
<dbReference type="SUPFAM" id="SSF81665">
    <property type="entry name" value="Calcium ATPase, transmembrane domain M"/>
    <property type="match status" value="1"/>
</dbReference>
<keyword evidence="11" id="KW-1003">Cell membrane</keyword>
<keyword evidence="4 11" id="KW-0479">Metal-binding</keyword>
<keyword evidence="3 11" id="KW-0812">Transmembrane</keyword>
<name>A0A929MP88_ABIDE</name>
<evidence type="ECO:0000256" key="11">
    <source>
        <dbReference type="RuleBase" id="RU362081"/>
    </source>
</evidence>